<dbReference type="PROSITE" id="PS51257">
    <property type="entry name" value="PROKAR_LIPOPROTEIN"/>
    <property type="match status" value="1"/>
</dbReference>
<sequence length="250" mass="28539">MFQKVKKLIVFIFVVSISSTGCQHINKSKVNSSNTVPEIIASRIVPKDIIATNLSFDASTGKIQYTLPHAAWVRLRIGIKNGGALLTHILDWEFRAPGNHMEQWDFKNQTGDVYFGQRKDFIIVFRALAVEDKRNISWQMINGYHKTPKIDVFFPQSIGKTKDGHPIVKGVAPIRVMVHKEDNRWLTETKFEVGLYIDQAFLMEDEEGRNPFTYQWNTEGLREGLHTITVNVLGYQGEAGTKSVRVFVEK</sequence>
<name>A0A3B0W5S3_9ZZZZ</name>
<evidence type="ECO:0000313" key="1">
    <source>
        <dbReference type="EMBL" id="VAW47770.1"/>
    </source>
</evidence>
<proteinExistence type="predicted"/>
<dbReference type="AlphaFoldDB" id="A0A3B0W5S3"/>
<reference evidence="1" key="1">
    <citation type="submission" date="2018-06" db="EMBL/GenBank/DDBJ databases">
        <authorList>
            <person name="Zhirakovskaya E."/>
        </authorList>
    </citation>
    <scope>NUCLEOTIDE SEQUENCE</scope>
</reference>
<gene>
    <name evidence="1" type="ORF">MNBD_GAMMA03-1553</name>
</gene>
<dbReference type="EMBL" id="UOFC01000165">
    <property type="protein sequence ID" value="VAW47770.1"/>
    <property type="molecule type" value="Genomic_DNA"/>
</dbReference>
<organism evidence="1">
    <name type="scientific">hydrothermal vent metagenome</name>
    <dbReference type="NCBI Taxonomy" id="652676"/>
    <lineage>
        <taxon>unclassified sequences</taxon>
        <taxon>metagenomes</taxon>
        <taxon>ecological metagenomes</taxon>
    </lineage>
</organism>
<protein>
    <submittedName>
        <fullName evidence="1">Uncharacterized protein</fullName>
    </submittedName>
</protein>
<accession>A0A3B0W5S3</accession>